<dbReference type="PANTHER" id="PTHR33324">
    <property type="entry name" value="EXPRESSED PROTEIN"/>
    <property type="match status" value="1"/>
</dbReference>
<organism evidence="2 3">
    <name type="scientific">Phytophthora nicotianae P1569</name>
    <dbReference type="NCBI Taxonomy" id="1317065"/>
    <lineage>
        <taxon>Eukaryota</taxon>
        <taxon>Sar</taxon>
        <taxon>Stramenopiles</taxon>
        <taxon>Oomycota</taxon>
        <taxon>Peronosporomycetes</taxon>
        <taxon>Peronosporales</taxon>
        <taxon>Peronosporaceae</taxon>
        <taxon>Phytophthora</taxon>
    </lineage>
</organism>
<proteinExistence type="predicted"/>
<evidence type="ECO:0000256" key="1">
    <source>
        <dbReference type="SAM" id="MobiDB-lite"/>
    </source>
</evidence>
<evidence type="ECO:0000313" key="3">
    <source>
        <dbReference type="Proteomes" id="UP000018721"/>
    </source>
</evidence>
<gene>
    <name evidence="2" type="ORF">F443_01080</name>
</gene>
<dbReference type="eggNOG" id="ENOG502T0M8">
    <property type="taxonomic scope" value="Eukaryota"/>
</dbReference>
<sequence length="311" mass="35299">MALWEKDNKQRGGPSSLDVLLRWLLTTGNYERWTLNSKISVAKEVVVELVAHGINNRTAKGVLKKIRTLEQEFKSAKEWLTENDLEHQYLRGETSKGANDTVRQLCPRYRKLVHVFDRSAGSKAESDTAPRRRELNAGRSTQKKPRVQGSGDEFNARPGTQKKPRVLGPGKELNAGRDTQKKRRALDLRRSSKDSNGSEGKSSVVHPWPSSSGRQTSEKGQLDPAPKSDKCCEAYSDVKDVKDIVKSDEVLDQRLLECEIEHKRTLFKCHLEGEQKREEVRTMCEVMLSRHKLLNAGVAEEIVDHIFPVEY</sequence>
<protein>
    <submittedName>
        <fullName evidence="2">Uncharacterized protein</fullName>
    </submittedName>
</protein>
<feature type="region of interest" description="Disordered" evidence="1">
    <location>
        <begin position="119"/>
        <end position="229"/>
    </location>
</feature>
<name>V9FZ39_PHYNI</name>
<feature type="compositionally biased region" description="Basic and acidic residues" evidence="1">
    <location>
        <begin position="174"/>
        <end position="193"/>
    </location>
</feature>
<reference evidence="2 3" key="1">
    <citation type="submission" date="2013-11" db="EMBL/GenBank/DDBJ databases">
        <title>The Genome Sequence of Phytophthora parasitica P1569.</title>
        <authorList>
            <consortium name="The Broad Institute Genomics Platform"/>
            <person name="Russ C."/>
            <person name="Tyler B."/>
            <person name="Panabieres F."/>
            <person name="Shan W."/>
            <person name="Tripathy S."/>
            <person name="Grunwald N."/>
            <person name="Machado M."/>
            <person name="Johnson C.S."/>
            <person name="Arredondo F."/>
            <person name="Hong C."/>
            <person name="Coffey M."/>
            <person name="Young S.K."/>
            <person name="Zeng Q."/>
            <person name="Gargeya S."/>
            <person name="Fitzgerald M."/>
            <person name="Abouelleil A."/>
            <person name="Alvarado L."/>
            <person name="Chapman S.B."/>
            <person name="Gainer-Dewar J."/>
            <person name="Goldberg J."/>
            <person name="Griggs A."/>
            <person name="Gujja S."/>
            <person name="Hansen M."/>
            <person name="Howarth C."/>
            <person name="Imamovic A."/>
            <person name="Ireland A."/>
            <person name="Larimer J."/>
            <person name="McCowan C."/>
            <person name="Murphy C."/>
            <person name="Pearson M."/>
            <person name="Poon T.W."/>
            <person name="Priest M."/>
            <person name="Roberts A."/>
            <person name="Saif S."/>
            <person name="Shea T."/>
            <person name="Sykes S."/>
            <person name="Wortman J."/>
            <person name="Nusbaum C."/>
            <person name="Birren B."/>
        </authorList>
    </citation>
    <scope>NUCLEOTIDE SEQUENCE [LARGE SCALE GENOMIC DNA]</scope>
    <source>
        <strain evidence="2 3">P1569</strain>
    </source>
</reference>
<dbReference type="EMBL" id="ANIZ01000167">
    <property type="protein sequence ID" value="ETI56331.1"/>
    <property type="molecule type" value="Genomic_DNA"/>
</dbReference>
<feature type="compositionally biased region" description="Basic and acidic residues" evidence="1">
    <location>
        <begin position="124"/>
        <end position="136"/>
    </location>
</feature>
<evidence type="ECO:0000313" key="2">
    <source>
        <dbReference type="EMBL" id="ETI56331.1"/>
    </source>
</evidence>
<dbReference type="OrthoDB" id="129923at2759"/>
<dbReference type="PANTHER" id="PTHR33324:SF2">
    <property type="entry name" value="MYB_SANT-LIKE DNA-BINDING DOMAIN-CONTAINING PROTEIN"/>
    <property type="match status" value="1"/>
</dbReference>
<comment type="caution">
    <text evidence="2">The sequence shown here is derived from an EMBL/GenBank/DDBJ whole genome shotgun (WGS) entry which is preliminary data.</text>
</comment>
<dbReference type="Proteomes" id="UP000018721">
    <property type="component" value="Unassembled WGS sequence"/>
</dbReference>
<dbReference type="AlphaFoldDB" id="V9FZ39"/>
<feature type="compositionally biased region" description="Basic and acidic residues" evidence="1">
    <location>
        <begin position="216"/>
        <end position="229"/>
    </location>
</feature>
<keyword evidence="3" id="KW-1185">Reference proteome</keyword>
<accession>V9FZ39</accession>
<dbReference type="HOGENOM" id="CLU_1024765_0_0_1"/>